<dbReference type="InterPro" id="IPR037026">
    <property type="entry name" value="Vgr_OB-fold_dom_sf"/>
</dbReference>
<evidence type="ECO:0000259" key="1">
    <source>
        <dbReference type="Pfam" id="PF04717"/>
    </source>
</evidence>
<gene>
    <name evidence="2" type="ORF">LZC94_20580</name>
</gene>
<dbReference type="RefSeq" id="WP_394829215.1">
    <property type="nucleotide sequence ID" value="NZ_CP089984.1"/>
</dbReference>
<dbReference type="EMBL" id="CP089984">
    <property type="protein sequence ID" value="WXB19610.1"/>
    <property type="molecule type" value="Genomic_DNA"/>
</dbReference>
<reference evidence="2 3" key="1">
    <citation type="submission" date="2021-12" db="EMBL/GenBank/DDBJ databases">
        <title>Discovery of the Pendulisporaceae a myxobacterial family with distinct sporulation behavior and unique specialized metabolism.</title>
        <authorList>
            <person name="Garcia R."/>
            <person name="Popoff A."/>
            <person name="Bader C.D."/>
            <person name="Loehr J."/>
            <person name="Walesch S."/>
            <person name="Walt C."/>
            <person name="Boldt J."/>
            <person name="Bunk B."/>
            <person name="Haeckl F.J.F.P.J."/>
            <person name="Gunesch A.P."/>
            <person name="Birkelbach J."/>
            <person name="Nuebel U."/>
            <person name="Pietschmann T."/>
            <person name="Bach T."/>
            <person name="Mueller R."/>
        </authorList>
    </citation>
    <scope>NUCLEOTIDE SEQUENCE [LARGE SCALE GENOMIC DNA]</scope>
    <source>
        <strain evidence="2 3">MSr11954</strain>
    </source>
</reference>
<organism evidence="2 3">
    <name type="scientific">Pendulispora albinea</name>
    <dbReference type="NCBI Taxonomy" id="2741071"/>
    <lineage>
        <taxon>Bacteria</taxon>
        <taxon>Pseudomonadati</taxon>
        <taxon>Myxococcota</taxon>
        <taxon>Myxococcia</taxon>
        <taxon>Myxococcales</taxon>
        <taxon>Sorangiineae</taxon>
        <taxon>Pendulisporaceae</taxon>
        <taxon>Pendulispora</taxon>
    </lineage>
</organism>
<sequence length="191" mass="20050">MKSPFFGKYQGLVSDNKDPLFLGRVRAKVNDVLGDSESGWAKPCLPFAGQAMGFHVIPPVGSLVWIEFEKGDPDYPIWTGGMWGSPAEVPLDPLYKKLIIKTEGGTSITLDDTPQIGGITLETAEGHKLKLSSSGLELTDAGSIAGITISTAAGQKIAITPTGIEINDGQGGVIKMQGPQVDINSGALTVI</sequence>
<protein>
    <submittedName>
        <fullName evidence="2">Phage baseplate assembly protein V</fullName>
    </submittedName>
</protein>
<keyword evidence="3" id="KW-1185">Reference proteome</keyword>
<dbReference type="Proteomes" id="UP001370348">
    <property type="component" value="Chromosome"/>
</dbReference>
<name>A0ABZ2MAT6_9BACT</name>
<accession>A0ABZ2MAT6</accession>
<dbReference type="Gene3D" id="2.40.50.230">
    <property type="entry name" value="Gp5 N-terminal domain"/>
    <property type="match status" value="1"/>
</dbReference>
<feature type="domain" description="Gp5/Type VI secretion system Vgr protein OB-fold" evidence="1">
    <location>
        <begin position="9"/>
        <end position="83"/>
    </location>
</feature>
<dbReference type="SUPFAM" id="SSF69255">
    <property type="entry name" value="gp5 N-terminal domain-like"/>
    <property type="match status" value="1"/>
</dbReference>
<evidence type="ECO:0000313" key="2">
    <source>
        <dbReference type="EMBL" id="WXB19610.1"/>
    </source>
</evidence>
<proteinExistence type="predicted"/>
<evidence type="ECO:0000313" key="3">
    <source>
        <dbReference type="Proteomes" id="UP001370348"/>
    </source>
</evidence>
<dbReference type="Pfam" id="PF04717">
    <property type="entry name" value="Phage_base_V"/>
    <property type="match status" value="1"/>
</dbReference>
<dbReference type="InterPro" id="IPR006531">
    <property type="entry name" value="Gp5/Vgr_OB"/>
</dbReference>